<keyword evidence="3" id="KW-1185">Reference proteome</keyword>
<feature type="domain" description="Glycosyl hydrolase family 38 C-terminal" evidence="1">
    <location>
        <begin position="33"/>
        <end position="167"/>
    </location>
</feature>
<proteinExistence type="predicted"/>
<sequence>MATTVPAFSKSTYTVSAGKAFAQGAAIISQSSLSNGVYTVAIDKSTGDINHIIKKQGNNNLILVDTAGFNKYLYMPGDSLQKITTSLTPKISIKEKGPLVISLLITSQAPGTNGLTREIRLVNGLDKVELINTIDKIAIRKKESVHFAFPFKVPDAKVRYSIPREVLLLKRISLQIQTATGIPCNVGWMSQMHRMV</sequence>
<comment type="caution">
    <text evidence="2">The sequence shown here is derived from an EMBL/GenBank/DDBJ whole genome shotgun (WGS) entry which is preliminary data.</text>
</comment>
<accession>A0ABX1W4E4</accession>
<protein>
    <recommendedName>
        <fullName evidence="1">Glycosyl hydrolase family 38 C-terminal domain-containing protein</fullName>
    </recommendedName>
</protein>
<dbReference type="Pfam" id="PF07748">
    <property type="entry name" value="Glyco_hydro_38C"/>
    <property type="match status" value="1"/>
</dbReference>
<name>A0ABX1W4E4_9SPHI</name>
<dbReference type="InterPro" id="IPR011013">
    <property type="entry name" value="Gal_mutarotase_sf_dom"/>
</dbReference>
<evidence type="ECO:0000313" key="2">
    <source>
        <dbReference type="EMBL" id="NNU33875.1"/>
    </source>
</evidence>
<organism evidence="2 3">
    <name type="scientific">Mucilaginibacter humi</name>
    <dbReference type="NCBI Taxonomy" id="2732510"/>
    <lineage>
        <taxon>Bacteria</taxon>
        <taxon>Pseudomonadati</taxon>
        <taxon>Bacteroidota</taxon>
        <taxon>Sphingobacteriia</taxon>
        <taxon>Sphingobacteriales</taxon>
        <taxon>Sphingobacteriaceae</taxon>
        <taxon>Mucilaginibacter</taxon>
    </lineage>
</organism>
<dbReference type="EMBL" id="JABFCR010000023">
    <property type="protein sequence ID" value="NNU33875.1"/>
    <property type="molecule type" value="Genomic_DNA"/>
</dbReference>
<dbReference type="InterPro" id="IPR011682">
    <property type="entry name" value="Glyco_hydro_38_C"/>
</dbReference>
<evidence type="ECO:0000313" key="3">
    <source>
        <dbReference type="Proteomes" id="UP000566071"/>
    </source>
</evidence>
<evidence type="ECO:0000259" key="1">
    <source>
        <dbReference type="Pfam" id="PF07748"/>
    </source>
</evidence>
<reference evidence="2 3" key="1">
    <citation type="submission" date="2020-05" db="EMBL/GenBank/DDBJ databases">
        <authorList>
            <person name="Khan S.A."/>
            <person name="Jeon C.O."/>
            <person name="Chun B.H."/>
        </authorList>
    </citation>
    <scope>NUCLEOTIDE SEQUENCE [LARGE SCALE GENOMIC DNA]</scope>
    <source>
        <strain evidence="2 3">S1162</strain>
    </source>
</reference>
<gene>
    <name evidence="2" type="ORF">HK413_06460</name>
</gene>
<dbReference type="Proteomes" id="UP000566071">
    <property type="component" value="Unassembled WGS sequence"/>
</dbReference>
<dbReference type="Gene3D" id="2.70.98.30">
    <property type="entry name" value="Golgi alpha-mannosidase II, domain 4"/>
    <property type="match status" value="1"/>
</dbReference>
<dbReference type="RefSeq" id="WP_175269560.1">
    <property type="nucleotide sequence ID" value="NZ_JABFCR010000023.1"/>
</dbReference>
<dbReference type="SUPFAM" id="SSF74650">
    <property type="entry name" value="Galactose mutarotase-like"/>
    <property type="match status" value="1"/>
</dbReference>